<protein>
    <recommendedName>
        <fullName evidence="3">V-SNARE coiled-coil homology domain-containing protein</fullName>
    </recommendedName>
</protein>
<evidence type="ECO:0000256" key="1">
    <source>
        <dbReference type="SAM" id="Phobius"/>
    </source>
</evidence>
<dbReference type="Gene3D" id="3.30.450.50">
    <property type="entry name" value="Longin domain"/>
    <property type="match status" value="1"/>
</dbReference>
<evidence type="ECO:0008006" key="3">
    <source>
        <dbReference type="Google" id="ProtNLM"/>
    </source>
</evidence>
<sequence length="248" mass="28173">MPQKGILWSCISRDNTILVEAGEDDGHGSVIDLSQKLLNKKSTPGWEFCNSRRSGLKGIKFHLYDDIDYDETKGDNENNISSNNNLNKRRKKLVWIFACIYEKSLEIIQAKSFLEKLVFLTEPMRNDSYIWRQGITLAAQPSFAPTLFQRMEQVSWQGRLSMVNQSGGVNETKRLMKSNIDTILMTRDGTKGQLDTRIEDISKIFEENAKAVKRFQMWQKAKHGVVLGSFLTIVTAVVAVPTLVALLI</sequence>
<keyword evidence="1" id="KW-1133">Transmembrane helix</keyword>
<accession>A0A7S4UH62</accession>
<proteinExistence type="predicted"/>
<dbReference type="AlphaFoldDB" id="A0A7S4UH62"/>
<evidence type="ECO:0000313" key="2">
    <source>
        <dbReference type="EMBL" id="CAE4583282.1"/>
    </source>
</evidence>
<keyword evidence="1" id="KW-0812">Transmembrane</keyword>
<dbReference type="EMBL" id="HBNS01003269">
    <property type="protein sequence ID" value="CAE4583282.1"/>
    <property type="molecule type" value="Transcribed_RNA"/>
</dbReference>
<keyword evidence="1" id="KW-0472">Membrane</keyword>
<name>A0A7S4UH62_9STRA</name>
<gene>
    <name evidence="2" type="ORF">DBRI00130_LOCUS2652</name>
</gene>
<feature type="transmembrane region" description="Helical" evidence="1">
    <location>
        <begin position="224"/>
        <end position="247"/>
    </location>
</feature>
<organism evidence="2">
    <name type="scientific">Ditylum brightwellii</name>
    <dbReference type="NCBI Taxonomy" id="49249"/>
    <lineage>
        <taxon>Eukaryota</taxon>
        <taxon>Sar</taxon>
        <taxon>Stramenopiles</taxon>
        <taxon>Ochrophyta</taxon>
        <taxon>Bacillariophyta</taxon>
        <taxon>Mediophyceae</taxon>
        <taxon>Lithodesmiophycidae</taxon>
        <taxon>Lithodesmiales</taxon>
        <taxon>Lithodesmiaceae</taxon>
        <taxon>Ditylum</taxon>
    </lineage>
</organism>
<reference evidence="2" key="1">
    <citation type="submission" date="2021-01" db="EMBL/GenBank/DDBJ databases">
        <authorList>
            <person name="Corre E."/>
            <person name="Pelletier E."/>
            <person name="Niang G."/>
            <person name="Scheremetjew M."/>
            <person name="Finn R."/>
            <person name="Kale V."/>
            <person name="Holt S."/>
            <person name="Cochrane G."/>
            <person name="Meng A."/>
            <person name="Brown T."/>
            <person name="Cohen L."/>
        </authorList>
    </citation>
    <scope>NUCLEOTIDE SEQUENCE</scope>
    <source>
        <strain evidence="2">GSO104</strain>
    </source>
</reference>